<dbReference type="EMBL" id="QXFT01000030">
    <property type="protein sequence ID" value="KAE9358671.1"/>
    <property type="molecule type" value="Genomic_DNA"/>
</dbReference>
<dbReference type="AlphaFoldDB" id="A0A6A4G964"/>
<dbReference type="EMBL" id="QXFV01000029">
    <property type="protein sequence ID" value="KAE9051912.1"/>
    <property type="molecule type" value="Genomic_DNA"/>
</dbReference>
<organism evidence="4 6">
    <name type="scientific">Phytophthora rubi</name>
    <dbReference type="NCBI Taxonomy" id="129364"/>
    <lineage>
        <taxon>Eukaryota</taxon>
        <taxon>Sar</taxon>
        <taxon>Stramenopiles</taxon>
        <taxon>Oomycota</taxon>
        <taxon>Peronosporomycetes</taxon>
        <taxon>Peronosporales</taxon>
        <taxon>Peronosporaceae</taxon>
        <taxon>Phytophthora</taxon>
    </lineage>
</organism>
<evidence type="ECO:0000313" key="7">
    <source>
        <dbReference type="Proteomes" id="UP000435112"/>
    </source>
</evidence>
<evidence type="ECO:0000313" key="5">
    <source>
        <dbReference type="Proteomes" id="UP000429607"/>
    </source>
</evidence>
<keyword evidence="6" id="KW-1185">Reference proteome</keyword>
<evidence type="ECO:0000313" key="2">
    <source>
        <dbReference type="EMBL" id="KAE9047287.1"/>
    </source>
</evidence>
<reference evidence="4 6" key="1">
    <citation type="submission" date="2018-08" db="EMBL/GenBank/DDBJ databases">
        <title>Genomic investigation of the strawberry pathogen Phytophthora fragariae indicates pathogenicity is determined by transcriptional variation in three key races.</title>
        <authorList>
            <person name="Adams T.M."/>
            <person name="Armitage A.D."/>
            <person name="Sobczyk M.K."/>
            <person name="Bates H.J."/>
            <person name="Dunwell J.M."/>
            <person name="Nellist C.F."/>
            <person name="Harrison R.J."/>
        </authorList>
    </citation>
    <scope>NUCLEOTIDE SEQUENCE [LARGE SCALE GENOMIC DNA]</scope>
    <source>
        <strain evidence="3 5">SCRP249</strain>
        <strain evidence="2 7">SCRP324</strain>
        <strain evidence="4 6">SCRP333</strain>
    </source>
</reference>
<evidence type="ECO:0000313" key="4">
    <source>
        <dbReference type="EMBL" id="KAE9358671.1"/>
    </source>
</evidence>
<name>A0A6A4G964_9STRA</name>
<gene>
    <name evidence="3" type="ORF">PR001_g1014</name>
    <name evidence="2" type="ORF">PR002_g1134</name>
    <name evidence="4" type="ORF">PR003_g1155</name>
</gene>
<evidence type="ECO:0000256" key="1">
    <source>
        <dbReference type="SAM" id="SignalP"/>
    </source>
</evidence>
<proteinExistence type="predicted"/>
<dbReference type="OrthoDB" id="127426at2759"/>
<sequence>MRLLQVPVLLVVLVALLASCGAADIATKNQLTISTTNAGATAKALQKFFAEDAKQNKNNGFLKVASESSATSEERGAGAITSGIGPRVGAGTTVVSGGTSSSATVTMTIYNNNGLWQRFMRWWNRLFNGSKSSTRRLRKSM</sequence>
<feature type="signal peptide" evidence="1">
    <location>
        <begin position="1"/>
        <end position="22"/>
    </location>
</feature>
<dbReference type="PROSITE" id="PS51257">
    <property type="entry name" value="PROKAR_LIPOPROTEIN"/>
    <property type="match status" value="1"/>
</dbReference>
<accession>A0A6A4G964</accession>
<protein>
    <recommendedName>
        <fullName evidence="8">RxLR effector protein</fullName>
    </recommendedName>
</protein>
<dbReference type="Proteomes" id="UP000435112">
    <property type="component" value="Unassembled WGS sequence"/>
</dbReference>
<dbReference type="Proteomes" id="UP000429607">
    <property type="component" value="Unassembled WGS sequence"/>
</dbReference>
<comment type="caution">
    <text evidence="4">The sequence shown here is derived from an EMBL/GenBank/DDBJ whole genome shotgun (WGS) entry which is preliminary data.</text>
</comment>
<evidence type="ECO:0000313" key="3">
    <source>
        <dbReference type="EMBL" id="KAE9051912.1"/>
    </source>
</evidence>
<dbReference type="EMBL" id="QXFU01000031">
    <property type="protein sequence ID" value="KAE9047287.1"/>
    <property type="molecule type" value="Genomic_DNA"/>
</dbReference>
<dbReference type="Proteomes" id="UP000434957">
    <property type="component" value="Unassembled WGS sequence"/>
</dbReference>
<evidence type="ECO:0008006" key="8">
    <source>
        <dbReference type="Google" id="ProtNLM"/>
    </source>
</evidence>
<keyword evidence="1" id="KW-0732">Signal</keyword>
<evidence type="ECO:0000313" key="6">
    <source>
        <dbReference type="Proteomes" id="UP000434957"/>
    </source>
</evidence>
<feature type="chain" id="PRO_5036381444" description="RxLR effector protein" evidence="1">
    <location>
        <begin position="23"/>
        <end position="141"/>
    </location>
</feature>